<evidence type="ECO:0000256" key="9">
    <source>
        <dbReference type="ARBA" id="ARBA00022989"/>
    </source>
</evidence>
<feature type="domain" description="Glucose-methanol-choline oxidoreductase N-terminal" evidence="14">
    <location>
        <begin position="274"/>
        <end position="501"/>
    </location>
</feature>
<gene>
    <name evidence="16" type="ORF">RCO7_09538</name>
</gene>
<comment type="function">
    <text evidence="2">Long-chain fatty alcohol oxidase involved in the omega-oxidation pathway of lipid degradation.</text>
</comment>
<keyword evidence="9" id="KW-1133">Transmembrane helix</keyword>
<keyword evidence="8" id="KW-0274">FAD</keyword>
<sequence>MKSQVIEVVGHLPTLLPDGPDEGPFTDANWTTLLAIMDTVISSIGRVNTTNINEIHRKIISEEEYQTIATHLKETVIDPPDNKDLAEYLSERASSIPQFQELLKRSLVNYAPEKSRKGLGFILTSLNTRVGCLMLTGYTTPFHLQPIAIREEILERWRLSYLPPLNVVYKSMTSIAKSIWLKTSPTFHKVSGYPPLPHHFKAKSGHKYDFLQFSSGEEPEIVETDVVIVGSGCGGAVCAKNLAEAGHRVLVVEKSYHYPPSQLPMTEEAGGIHLYENGGSIQTDDGSTSIVAGSTWGGGGTVNWSATLQTQNFVRKEWAQDRGLTFFESAEFQTCLDRVCDRMGASTEHLRHNHGNRVLLEGSRKLGYHAKAVRQNTGGAEHYCGHCTLGCGAGEKQGPVVSWLPDAAKAGAEFIEGFTVDRVLFDESSGVKIAAGVKGKWVSRNTNGGVEGPISGRIVREVEIRAKKVILSCGSLWSPLVLLKSGLQNPHIGQNLYLHPVNTVNMVFKEDVRPWEGGILTSVCTTFENLDGQGHGAKLEATIMLPSLNLVLHNWTNGLQYKTAALKFRHTNGYISIARDRDPGRVYADPVSGHPRVQYTPSIFERTNILTGLIALLNIAFVEGATEIHVMNSGIKPFIRDMDSSSSSANSDAGITDPTFMAWVEEVKRVGNKPPMASFASAHQMGSNRMSVLPQDGVVDPEGRVWGAEGLYVADASVFPSASGVNPMVTTMAICDFISRGVGRELDGEKTG</sequence>
<comment type="caution">
    <text evidence="16">The sequence shown here is derived from an EMBL/GenBank/DDBJ whole genome shotgun (WGS) entry which is preliminary data.</text>
</comment>
<keyword evidence="6" id="KW-0285">Flavoprotein</keyword>
<proteinExistence type="inferred from homology"/>
<organism evidence="16 17">
    <name type="scientific">Rhynchosporium graminicola</name>
    <dbReference type="NCBI Taxonomy" id="2792576"/>
    <lineage>
        <taxon>Eukaryota</taxon>
        <taxon>Fungi</taxon>
        <taxon>Dikarya</taxon>
        <taxon>Ascomycota</taxon>
        <taxon>Pezizomycotina</taxon>
        <taxon>Leotiomycetes</taxon>
        <taxon>Helotiales</taxon>
        <taxon>Ploettnerulaceae</taxon>
        <taxon>Rhynchosporium</taxon>
    </lineage>
</organism>
<dbReference type="Pfam" id="PF05199">
    <property type="entry name" value="GMC_oxred_C"/>
    <property type="match status" value="1"/>
</dbReference>
<dbReference type="GO" id="GO:0046577">
    <property type="term" value="F:long-chain-alcohol oxidase activity"/>
    <property type="evidence" value="ECO:0007669"/>
    <property type="project" value="UniProtKB-EC"/>
</dbReference>
<dbReference type="GO" id="GO:0050660">
    <property type="term" value="F:flavin adenine dinucleotide binding"/>
    <property type="evidence" value="ECO:0007669"/>
    <property type="project" value="InterPro"/>
</dbReference>
<feature type="domain" description="Glucose-methanol-choline oxidoreductase C-terminal" evidence="15">
    <location>
        <begin position="612"/>
        <end position="734"/>
    </location>
</feature>
<evidence type="ECO:0000256" key="12">
    <source>
        <dbReference type="PIRNR" id="PIRNR028937"/>
    </source>
</evidence>
<accession>A0A1E1KA75</accession>
<evidence type="ECO:0000256" key="8">
    <source>
        <dbReference type="ARBA" id="ARBA00022827"/>
    </source>
</evidence>
<comment type="subcellular location">
    <subcellularLocation>
        <location evidence="3">Membrane</location>
    </subcellularLocation>
</comment>
<keyword evidence="10 12" id="KW-0560">Oxidoreductase</keyword>
<comment type="catalytic activity">
    <reaction evidence="1 12">
        <text>a long-chain primary fatty alcohol + O2 = a long-chain fatty aldehyde + H2O2</text>
        <dbReference type="Rhea" id="RHEA:22756"/>
        <dbReference type="ChEBI" id="CHEBI:15379"/>
        <dbReference type="ChEBI" id="CHEBI:16240"/>
        <dbReference type="ChEBI" id="CHEBI:17176"/>
        <dbReference type="ChEBI" id="CHEBI:77396"/>
        <dbReference type="EC" id="1.1.3.20"/>
    </reaction>
</comment>
<dbReference type="EMBL" id="FJUW01000007">
    <property type="protein sequence ID" value="CZS93554.1"/>
    <property type="molecule type" value="Genomic_DNA"/>
</dbReference>
<dbReference type="InParanoid" id="A0A1E1KA75"/>
<evidence type="ECO:0000256" key="13">
    <source>
        <dbReference type="PIRSR" id="PIRSR028937-1"/>
    </source>
</evidence>
<evidence type="ECO:0000256" key="5">
    <source>
        <dbReference type="ARBA" id="ARBA00013125"/>
    </source>
</evidence>
<evidence type="ECO:0000259" key="14">
    <source>
        <dbReference type="Pfam" id="PF00732"/>
    </source>
</evidence>
<dbReference type="Pfam" id="PF13450">
    <property type="entry name" value="NAD_binding_8"/>
    <property type="match status" value="1"/>
</dbReference>
<name>A0A1E1KA75_9HELO</name>
<protein>
    <recommendedName>
        <fullName evidence="5 12">Long-chain-alcohol oxidase</fullName>
        <ecNumber evidence="5 12">1.1.3.20</ecNumber>
    </recommendedName>
</protein>
<dbReference type="STRING" id="914237.A0A1E1KA75"/>
<reference evidence="17" key="1">
    <citation type="submission" date="2016-03" db="EMBL/GenBank/DDBJ databases">
        <authorList>
            <person name="Ploux O."/>
        </authorList>
    </citation>
    <scope>NUCLEOTIDE SEQUENCE [LARGE SCALE GENOMIC DNA]</scope>
    <source>
        <strain evidence="17">UK7</strain>
    </source>
</reference>
<dbReference type="Gene3D" id="3.50.50.60">
    <property type="entry name" value="FAD/NAD(P)-binding domain"/>
    <property type="match status" value="2"/>
</dbReference>
<dbReference type="InterPro" id="IPR000172">
    <property type="entry name" value="GMC_OxRdtase_N"/>
</dbReference>
<dbReference type="Proteomes" id="UP000178129">
    <property type="component" value="Unassembled WGS sequence"/>
</dbReference>
<feature type="active site" description="Proton acceptor" evidence="13">
    <location>
        <position position="683"/>
    </location>
</feature>
<evidence type="ECO:0000256" key="2">
    <source>
        <dbReference type="ARBA" id="ARBA00003842"/>
    </source>
</evidence>
<evidence type="ECO:0000256" key="1">
    <source>
        <dbReference type="ARBA" id="ARBA00000920"/>
    </source>
</evidence>
<evidence type="ECO:0000256" key="6">
    <source>
        <dbReference type="ARBA" id="ARBA00022630"/>
    </source>
</evidence>
<evidence type="ECO:0000256" key="11">
    <source>
        <dbReference type="ARBA" id="ARBA00023136"/>
    </source>
</evidence>
<keyword evidence="17" id="KW-1185">Reference proteome</keyword>
<keyword evidence="7" id="KW-0812">Transmembrane</keyword>
<dbReference type="Pfam" id="PF00732">
    <property type="entry name" value="GMC_oxred_N"/>
    <property type="match status" value="1"/>
</dbReference>
<dbReference type="SUPFAM" id="SSF51905">
    <property type="entry name" value="FAD/NAD(P)-binding domain"/>
    <property type="match status" value="1"/>
</dbReference>
<evidence type="ECO:0000313" key="17">
    <source>
        <dbReference type="Proteomes" id="UP000178129"/>
    </source>
</evidence>
<comment type="similarity">
    <text evidence="4 12">Belongs to the GMC oxidoreductase family.</text>
</comment>
<keyword evidence="11" id="KW-0472">Membrane</keyword>
<dbReference type="PIRSF" id="PIRSF028937">
    <property type="entry name" value="Lg_Ch_AO"/>
    <property type="match status" value="1"/>
</dbReference>
<evidence type="ECO:0000256" key="3">
    <source>
        <dbReference type="ARBA" id="ARBA00004370"/>
    </source>
</evidence>
<dbReference type="PANTHER" id="PTHR46056:SF12">
    <property type="entry name" value="LONG-CHAIN-ALCOHOL OXIDASE"/>
    <property type="match status" value="1"/>
</dbReference>
<dbReference type="GO" id="GO:0016020">
    <property type="term" value="C:membrane"/>
    <property type="evidence" value="ECO:0007669"/>
    <property type="project" value="UniProtKB-SubCell"/>
</dbReference>
<evidence type="ECO:0000259" key="15">
    <source>
        <dbReference type="Pfam" id="PF05199"/>
    </source>
</evidence>
<dbReference type="AlphaFoldDB" id="A0A1E1KA75"/>
<evidence type="ECO:0000256" key="4">
    <source>
        <dbReference type="ARBA" id="ARBA00010790"/>
    </source>
</evidence>
<dbReference type="PANTHER" id="PTHR46056">
    <property type="entry name" value="LONG-CHAIN-ALCOHOL OXIDASE"/>
    <property type="match status" value="1"/>
</dbReference>
<dbReference type="EC" id="1.1.3.20" evidence="5 12"/>
<dbReference type="InterPro" id="IPR012400">
    <property type="entry name" value="Long_Oxdase"/>
</dbReference>
<dbReference type="InterPro" id="IPR007867">
    <property type="entry name" value="GMC_OxRtase_C"/>
</dbReference>
<evidence type="ECO:0000313" key="16">
    <source>
        <dbReference type="EMBL" id="CZS93554.1"/>
    </source>
</evidence>
<evidence type="ECO:0000256" key="10">
    <source>
        <dbReference type="ARBA" id="ARBA00023002"/>
    </source>
</evidence>
<evidence type="ECO:0000256" key="7">
    <source>
        <dbReference type="ARBA" id="ARBA00022692"/>
    </source>
</evidence>
<dbReference type="InterPro" id="IPR036188">
    <property type="entry name" value="FAD/NAD-bd_sf"/>
</dbReference>